<name>A0A8W8J815_MAGGI</name>
<accession>A0A8W8J815</accession>
<dbReference type="OMA" id="PRGFNEN"/>
<proteinExistence type="predicted"/>
<evidence type="ECO:0000313" key="2">
    <source>
        <dbReference type="Proteomes" id="UP000005408"/>
    </source>
</evidence>
<protein>
    <submittedName>
        <fullName evidence="1">Uncharacterized protein</fullName>
    </submittedName>
</protein>
<dbReference type="EnsemblMetazoa" id="G17494.1">
    <property type="protein sequence ID" value="G17494.1:cds"/>
    <property type="gene ID" value="G17494"/>
</dbReference>
<organism evidence="1 2">
    <name type="scientific">Magallana gigas</name>
    <name type="common">Pacific oyster</name>
    <name type="synonym">Crassostrea gigas</name>
    <dbReference type="NCBI Taxonomy" id="29159"/>
    <lineage>
        <taxon>Eukaryota</taxon>
        <taxon>Metazoa</taxon>
        <taxon>Spiralia</taxon>
        <taxon>Lophotrochozoa</taxon>
        <taxon>Mollusca</taxon>
        <taxon>Bivalvia</taxon>
        <taxon>Autobranchia</taxon>
        <taxon>Pteriomorphia</taxon>
        <taxon>Ostreida</taxon>
        <taxon>Ostreoidea</taxon>
        <taxon>Ostreidae</taxon>
        <taxon>Magallana</taxon>
    </lineage>
</organism>
<keyword evidence="2" id="KW-1185">Reference proteome</keyword>
<evidence type="ECO:0000313" key="1">
    <source>
        <dbReference type="EnsemblMetazoa" id="G17494.1:cds"/>
    </source>
</evidence>
<dbReference type="OrthoDB" id="10489688at2759"/>
<sequence>MENDFLEPVQKLRCLKLFYKIGFLPSNISEEENEKLLQRPEIRCVVRRQRRFPMGYNINLCNLQSVQNKPVHVQSLPKSTVTQVKDSETRRYNKDELTVGKTGFEWSGYFVSLAYPQEKASLPLLSCHPDLLRRPTKHISPPLKETELLFKNFYKQLFLETLFFPTIKEQYIFYLKNFPLLLKKKTEEDFAAKTKLKTPSPKPAVSPEIKRGIQLKYRLLHLQRKLDELEKQEPDTVFETELRNSEFDPTTWECNKLVWPFYIPKPTRESRRRKLISPEYF</sequence>
<dbReference type="Proteomes" id="UP000005408">
    <property type="component" value="Unassembled WGS sequence"/>
</dbReference>
<reference evidence="1" key="1">
    <citation type="submission" date="2022-08" db="UniProtKB">
        <authorList>
            <consortium name="EnsemblMetazoa"/>
        </authorList>
    </citation>
    <scope>IDENTIFICATION</scope>
    <source>
        <strain evidence="1">05x7-T-G4-1.051#20</strain>
    </source>
</reference>
<dbReference type="AlphaFoldDB" id="A0A8W8J815"/>